<feature type="chain" id="PRO_5042003187" evidence="1">
    <location>
        <begin position="21"/>
        <end position="167"/>
    </location>
</feature>
<organism evidence="2 3">
    <name type="scientific">Mycena pura</name>
    <dbReference type="NCBI Taxonomy" id="153505"/>
    <lineage>
        <taxon>Eukaryota</taxon>
        <taxon>Fungi</taxon>
        <taxon>Dikarya</taxon>
        <taxon>Basidiomycota</taxon>
        <taxon>Agaricomycotina</taxon>
        <taxon>Agaricomycetes</taxon>
        <taxon>Agaricomycetidae</taxon>
        <taxon>Agaricales</taxon>
        <taxon>Marasmiineae</taxon>
        <taxon>Mycenaceae</taxon>
        <taxon>Mycena</taxon>
    </lineage>
</organism>
<sequence length="167" mass="18495">MLGVGEGMLLRIVWLWRTNAGGLTGLGGNELWGGTWREETPAQAREARKECARTIATDHQMMGPHHTRLKQGGYPLVTSWHVQLNGPAGVQVRHSPTPGGAFGGYRQATRSGIHSQARWRCTPPDFWTRLALPETPLITSNKREMFNLICGDSHNVKDAVTHVVRPI</sequence>
<evidence type="ECO:0000256" key="1">
    <source>
        <dbReference type="SAM" id="SignalP"/>
    </source>
</evidence>
<gene>
    <name evidence="2" type="ORF">GGX14DRAFT_397167</name>
</gene>
<comment type="caution">
    <text evidence="2">The sequence shown here is derived from an EMBL/GenBank/DDBJ whole genome shotgun (WGS) entry which is preliminary data.</text>
</comment>
<keyword evidence="1" id="KW-0732">Signal</keyword>
<accession>A0AAD6V8W5</accession>
<proteinExistence type="predicted"/>
<evidence type="ECO:0000313" key="2">
    <source>
        <dbReference type="EMBL" id="KAJ7206361.1"/>
    </source>
</evidence>
<dbReference type="EMBL" id="JARJCW010000040">
    <property type="protein sequence ID" value="KAJ7206361.1"/>
    <property type="molecule type" value="Genomic_DNA"/>
</dbReference>
<protein>
    <submittedName>
        <fullName evidence="2">Uncharacterized protein</fullName>
    </submittedName>
</protein>
<name>A0AAD6V8W5_9AGAR</name>
<dbReference type="Proteomes" id="UP001219525">
    <property type="component" value="Unassembled WGS sequence"/>
</dbReference>
<reference evidence="2" key="1">
    <citation type="submission" date="2023-03" db="EMBL/GenBank/DDBJ databases">
        <title>Massive genome expansion in bonnet fungi (Mycena s.s.) driven by repeated elements and novel gene families across ecological guilds.</title>
        <authorList>
            <consortium name="Lawrence Berkeley National Laboratory"/>
            <person name="Harder C.B."/>
            <person name="Miyauchi S."/>
            <person name="Viragh M."/>
            <person name="Kuo A."/>
            <person name="Thoen E."/>
            <person name="Andreopoulos B."/>
            <person name="Lu D."/>
            <person name="Skrede I."/>
            <person name="Drula E."/>
            <person name="Henrissat B."/>
            <person name="Morin E."/>
            <person name="Kohler A."/>
            <person name="Barry K."/>
            <person name="LaButti K."/>
            <person name="Morin E."/>
            <person name="Salamov A."/>
            <person name="Lipzen A."/>
            <person name="Mereny Z."/>
            <person name="Hegedus B."/>
            <person name="Baldrian P."/>
            <person name="Stursova M."/>
            <person name="Weitz H."/>
            <person name="Taylor A."/>
            <person name="Grigoriev I.V."/>
            <person name="Nagy L.G."/>
            <person name="Martin F."/>
            <person name="Kauserud H."/>
        </authorList>
    </citation>
    <scope>NUCLEOTIDE SEQUENCE</scope>
    <source>
        <strain evidence="2">9144</strain>
    </source>
</reference>
<keyword evidence="3" id="KW-1185">Reference proteome</keyword>
<dbReference type="AlphaFoldDB" id="A0AAD6V8W5"/>
<feature type="signal peptide" evidence="1">
    <location>
        <begin position="1"/>
        <end position="20"/>
    </location>
</feature>
<evidence type="ECO:0000313" key="3">
    <source>
        <dbReference type="Proteomes" id="UP001219525"/>
    </source>
</evidence>